<dbReference type="Proteomes" id="UP001159364">
    <property type="component" value="Linkage Group LG10"/>
</dbReference>
<comment type="caution">
    <text evidence="2">The sequence shown here is derived from an EMBL/GenBank/DDBJ whole genome shotgun (WGS) entry which is preliminary data.</text>
</comment>
<evidence type="ECO:0008006" key="4">
    <source>
        <dbReference type="Google" id="ProtNLM"/>
    </source>
</evidence>
<name>A0AAV8SJ12_9ROSI</name>
<dbReference type="AlphaFoldDB" id="A0AAV8SJ12"/>
<keyword evidence="3" id="KW-1185">Reference proteome</keyword>
<feature type="compositionally biased region" description="Acidic residues" evidence="1">
    <location>
        <begin position="107"/>
        <end position="116"/>
    </location>
</feature>
<protein>
    <recommendedName>
        <fullName evidence="4">Amine oxidase</fullName>
    </recommendedName>
</protein>
<sequence>MVVATIRTTGATSKITDSMQFIEVVLLEPDEHIVALAGAYFFPPFQPSLLPRAKGGPIIPTKLPSKRTRLVVYNKRPNETSIWIVELSKVHAVTRGGHYRGLRDDVASSDDDDSNEGSEMSVDSSSSATSSISDSTPAHQVLEKMSMPSTDAPQKPTFASLFRSNCDLQRGLQLQYKQVEDAVVITADIKPIEKE</sequence>
<evidence type="ECO:0000313" key="3">
    <source>
        <dbReference type="Proteomes" id="UP001159364"/>
    </source>
</evidence>
<reference evidence="2 3" key="1">
    <citation type="submission" date="2021-09" db="EMBL/GenBank/DDBJ databases">
        <title>Genomic insights and catalytic innovation underlie evolution of tropane alkaloids biosynthesis.</title>
        <authorList>
            <person name="Wang Y.-J."/>
            <person name="Tian T."/>
            <person name="Huang J.-P."/>
            <person name="Huang S.-X."/>
        </authorList>
    </citation>
    <scope>NUCLEOTIDE SEQUENCE [LARGE SCALE GENOMIC DNA]</scope>
    <source>
        <strain evidence="2">KIB-2018</strain>
        <tissue evidence="2">Leaf</tissue>
    </source>
</reference>
<evidence type="ECO:0000256" key="1">
    <source>
        <dbReference type="SAM" id="MobiDB-lite"/>
    </source>
</evidence>
<accession>A0AAV8SJ12</accession>
<organism evidence="2 3">
    <name type="scientific">Erythroxylum novogranatense</name>
    <dbReference type="NCBI Taxonomy" id="1862640"/>
    <lineage>
        <taxon>Eukaryota</taxon>
        <taxon>Viridiplantae</taxon>
        <taxon>Streptophyta</taxon>
        <taxon>Embryophyta</taxon>
        <taxon>Tracheophyta</taxon>
        <taxon>Spermatophyta</taxon>
        <taxon>Magnoliopsida</taxon>
        <taxon>eudicotyledons</taxon>
        <taxon>Gunneridae</taxon>
        <taxon>Pentapetalae</taxon>
        <taxon>rosids</taxon>
        <taxon>fabids</taxon>
        <taxon>Malpighiales</taxon>
        <taxon>Erythroxylaceae</taxon>
        <taxon>Erythroxylum</taxon>
    </lineage>
</organism>
<feature type="compositionally biased region" description="Low complexity" evidence="1">
    <location>
        <begin position="117"/>
        <end position="135"/>
    </location>
</feature>
<gene>
    <name evidence="2" type="ORF">K2173_001106</name>
</gene>
<dbReference type="EMBL" id="JAIWQS010000010">
    <property type="protein sequence ID" value="KAJ8752079.1"/>
    <property type="molecule type" value="Genomic_DNA"/>
</dbReference>
<proteinExistence type="predicted"/>
<feature type="region of interest" description="Disordered" evidence="1">
    <location>
        <begin position="101"/>
        <end position="137"/>
    </location>
</feature>
<evidence type="ECO:0000313" key="2">
    <source>
        <dbReference type="EMBL" id="KAJ8752079.1"/>
    </source>
</evidence>